<dbReference type="Proteomes" id="UP001165064">
    <property type="component" value="Unassembled WGS sequence"/>
</dbReference>
<organism evidence="1 2">
    <name type="scientific">Ambrosiozyma monospora</name>
    <name type="common">Yeast</name>
    <name type="synonym">Endomycopsis monosporus</name>
    <dbReference type="NCBI Taxonomy" id="43982"/>
    <lineage>
        <taxon>Eukaryota</taxon>
        <taxon>Fungi</taxon>
        <taxon>Dikarya</taxon>
        <taxon>Ascomycota</taxon>
        <taxon>Saccharomycotina</taxon>
        <taxon>Pichiomycetes</taxon>
        <taxon>Pichiales</taxon>
        <taxon>Pichiaceae</taxon>
        <taxon>Ambrosiozyma</taxon>
    </lineage>
</organism>
<evidence type="ECO:0000313" key="1">
    <source>
        <dbReference type="EMBL" id="GME98228.1"/>
    </source>
</evidence>
<keyword evidence="2" id="KW-1185">Reference proteome</keyword>
<comment type="caution">
    <text evidence="1">The sequence shown here is derived from an EMBL/GenBank/DDBJ whole genome shotgun (WGS) entry which is preliminary data.</text>
</comment>
<dbReference type="EMBL" id="BSXS01010432">
    <property type="protein sequence ID" value="GME98228.1"/>
    <property type="molecule type" value="Genomic_DNA"/>
</dbReference>
<gene>
    <name evidence="1" type="ORF">Amon02_001043400</name>
</gene>
<evidence type="ECO:0000313" key="2">
    <source>
        <dbReference type="Proteomes" id="UP001165064"/>
    </source>
</evidence>
<protein>
    <submittedName>
        <fullName evidence="1">Unnamed protein product</fullName>
    </submittedName>
</protein>
<accession>A0ACB5TZ58</accession>
<sequence length="196" mass="22096">MPKTATLTPAQSTLDEDERQSIENLFIAYSTRAVQVLETCFKNINKLNDKQNKISMKTGKLLEDIELRVEGLNKLFEKFSTFCEYACDLFSLDKPHLEKEASEEEQTKVTLVTNSGTDTIWENEDDRKFYRDVPSLETMISAETLAGGKSEGDKTTTESTSGETEDETAGSKMTELLVRLDSATTGRDVDERVKRQ</sequence>
<name>A0ACB5TZ58_AMBMO</name>
<proteinExistence type="predicted"/>
<reference evidence="1" key="1">
    <citation type="submission" date="2023-04" db="EMBL/GenBank/DDBJ databases">
        <title>Ambrosiozyma monospora NBRC 10751.</title>
        <authorList>
            <person name="Ichikawa N."/>
            <person name="Sato H."/>
            <person name="Tonouchi N."/>
        </authorList>
    </citation>
    <scope>NUCLEOTIDE SEQUENCE</scope>
    <source>
        <strain evidence="1">NBRC 10751</strain>
    </source>
</reference>